<keyword evidence="5" id="KW-1185">Reference proteome</keyword>
<dbReference type="Pfam" id="PF04773">
    <property type="entry name" value="FecR"/>
    <property type="match status" value="1"/>
</dbReference>
<dbReference type="Proteomes" id="UP001148203">
    <property type="component" value="Unassembled WGS sequence"/>
</dbReference>
<comment type="caution">
    <text evidence="4">The sequence shown here is derived from an EMBL/GenBank/DDBJ whole genome shotgun (WGS) entry which is preliminary data.</text>
</comment>
<dbReference type="EMBL" id="JAMDGY010000024">
    <property type="protein sequence ID" value="MDD0990892.1"/>
    <property type="molecule type" value="Genomic_DNA"/>
</dbReference>
<dbReference type="PIRSF" id="PIRSF018266">
    <property type="entry name" value="FecR"/>
    <property type="match status" value="1"/>
</dbReference>
<dbReference type="InterPro" id="IPR032508">
    <property type="entry name" value="FecR_C"/>
</dbReference>
<evidence type="ECO:0000259" key="3">
    <source>
        <dbReference type="Pfam" id="PF16344"/>
    </source>
</evidence>
<accession>A0ABT5NRU9</accession>
<dbReference type="RefSeq" id="WP_273909916.1">
    <property type="nucleotide sequence ID" value="NZ_JAMDGX010000020.1"/>
</dbReference>
<evidence type="ECO:0000313" key="4">
    <source>
        <dbReference type="EMBL" id="MDD0990892.1"/>
    </source>
</evidence>
<evidence type="ECO:0000259" key="2">
    <source>
        <dbReference type="Pfam" id="PF16220"/>
    </source>
</evidence>
<organism evidence="4 5">
    <name type="scientific">Pseudomonas fontis</name>
    <dbReference type="NCBI Taxonomy" id="2942633"/>
    <lineage>
        <taxon>Bacteria</taxon>
        <taxon>Pseudomonadati</taxon>
        <taxon>Pseudomonadota</taxon>
        <taxon>Gammaproteobacteria</taxon>
        <taxon>Pseudomonadales</taxon>
        <taxon>Pseudomonadaceae</taxon>
        <taxon>Pseudomonas</taxon>
    </lineage>
</organism>
<dbReference type="Gene3D" id="2.60.120.1440">
    <property type="match status" value="1"/>
</dbReference>
<protein>
    <submittedName>
        <fullName evidence="4">FecR family protein</fullName>
    </submittedName>
</protein>
<dbReference type="InterPro" id="IPR032623">
    <property type="entry name" value="FecR_N"/>
</dbReference>
<dbReference type="Pfam" id="PF16344">
    <property type="entry name" value="FecR_C"/>
    <property type="match status" value="1"/>
</dbReference>
<dbReference type="InterPro" id="IPR012373">
    <property type="entry name" value="Ferrdict_sens_TM"/>
</dbReference>
<dbReference type="InterPro" id="IPR006860">
    <property type="entry name" value="FecR"/>
</dbReference>
<proteinExistence type="predicted"/>
<feature type="domain" description="FecR protein" evidence="1">
    <location>
        <begin position="124"/>
        <end position="216"/>
    </location>
</feature>
<name>A0ABT5NRU9_9PSED</name>
<dbReference type="Pfam" id="PF16220">
    <property type="entry name" value="DUF4880"/>
    <property type="match status" value="1"/>
</dbReference>
<dbReference type="PANTHER" id="PTHR30273">
    <property type="entry name" value="PERIPLASMIC SIGNAL SENSOR AND SIGMA FACTOR ACTIVATOR FECR-RELATED"/>
    <property type="match status" value="1"/>
</dbReference>
<sequence length="330" mass="37186">MTYLPDATDTLMTDAPPTDTADELFEEASGWYFRLQADDVSPEEHTAFAAWKAQGPAQERAWAEVIGLLGALRDPARNIRQGERAEWQRKRPSRWQRWAVAAAVVLTVTAAGLQTPWPDRWRADYATETGESRAFQLADGSRVQLNTDSALQISLDGHQRQVRLLRGEAWFEVTRDPDRPFVVQADDGWVKVVGTRFSVARRSAQTQVLVEQGKVEVNAGRGASVFLEPGRGVAYHDGQLDPVQPFDPAARFAWRQRQLVFRQQPLAEVVAELNRYWPGKVLVLGDALRERKVSGVFEIDKPEAVLKALTHTLGLRADQYMTYLHVLRES</sequence>
<gene>
    <name evidence="4" type="ORF">M5G11_10130</name>
</gene>
<dbReference type="Gene3D" id="3.55.50.30">
    <property type="match status" value="1"/>
</dbReference>
<dbReference type="PANTHER" id="PTHR30273:SF2">
    <property type="entry name" value="PROTEIN FECR"/>
    <property type="match status" value="1"/>
</dbReference>
<feature type="domain" description="FecR N-terminal" evidence="2">
    <location>
        <begin position="26"/>
        <end position="65"/>
    </location>
</feature>
<evidence type="ECO:0000259" key="1">
    <source>
        <dbReference type="Pfam" id="PF04773"/>
    </source>
</evidence>
<reference evidence="4 5" key="1">
    <citation type="submission" date="2022-05" db="EMBL/GenBank/DDBJ databases">
        <title>Novel Pseudomonas spp. Isolated from a Rainbow Trout Aquaculture Facility.</title>
        <authorList>
            <person name="Testerman T."/>
            <person name="Graf J."/>
        </authorList>
    </citation>
    <scope>NUCLEOTIDE SEQUENCE [LARGE SCALE GENOMIC DNA]</scope>
    <source>
        <strain evidence="4 5">ID681</strain>
    </source>
</reference>
<feature type="domain" description="Protein FecR C-terminal" evidence="3">
    <location>
        <begin position="259"/>
        <end position="316"/>
    </location>
</feature>
<evidence type="ECO:0000313" key="5">
    <source>
        <dbReference type="Proteomes" id="UP001148203"/>
    </source>
</evidence>